<name>G2QX31_THETT</name>
<keyword evidence="4" id="KW-1185">Reference proteome</keyword>
<feature type="region of interest" description="Disordered" evidence="1">
    <location>
        <begin position="45"/>
        <end position="64"/>
    </location>
</feature>
<dbReference type="HOGENOM" id="CLU_1950292_0_0_1"/>
<dbReference type="EMBL" id="CP003009">
    <property type="protein sequence ID" value="AEO64798.1"/>
    <property type="molecule type" value="Genomic_DNA"/>
</dbReference>
<keyword evidence="2" id="KW-0472">Membrane</keyword>
<proteinExistence type="predicted"/>
<dbReference type="RefSeq" id="XP_003651134.1">
    <property type="nucleotide sequence ID" value="XM_003651086.1"/>
</dbReference>
<dbReference type="AlphaFoldDB" id="G2QX31"/>
<dbReference type="KEGG" id="ttt:THITE_2111148"/>
<feature type="transmembrane region" description="Helical" evidence="2">
    <location>
        <begin position="73"/>
        <end position="91"/>
    </location>
</feature>
<evidence type="ECO:0000313" key="4">
    <source>
        <dbReference type="Proteomes" id="UP000008181"/>
    </source>
</evidence>
<dbReference type="GeneID" id="11517639"/>
<dbReference type="Proteomes" id="UP000008181">
    <property type="component" value="Chromosome 1"/>
</dbReference>
<organism evidence="3 4">
    <name type="scientific">Thermothielavioides terrestris (strain ATCC 38088 / NRRL 8126)</name>
    <name type="common">Thielavia terrestris</name>
    <dbReference type="NCBI Taxonomy" id="578455"/>
    <lineage>
        <taxon>Eukaryota</taxon>
        <taxon>Fungi</taxon>
        <taxon>Dikarya</taxon>
        <taxon>Ascomycota</taxon>
        <taxon>Pezizomycotina</taxon>
        <taxon>Sordariomycetes</taxon>
        <taxon>Sordariomycetidae</taxon>
        <taxon>Sordariales</taxon>
        <taxon>Chaetomiaceae</taxon>
        <taxon>Thermothielavioides</taxon>
        <taxon>Thermothielavioides terrestris</taxon>
    </lineage>
</organism>
<evidence type="ECO:0000313" key="3">
    <source>
        <dbReference type="EMBL" id="AEO64798.1"/>
    </source>
</evidence>
<gene>
    <name evidence="3" type="ORF">THITE_2111148</name>
</gene>
<evidence type="ECO:0000256" key="1">
    <source>
        <dbReference type="SAM" id="MobiDB-lite"/>
    </source>
</evidence>
<keyword evidence="2" id="KW-0812">Transmembrane</keyword>
<reference evidence="3 4" key="1">
    <citation type="journal article" date="2011" name="Nat. Biotechnol.">
        <title>Comparative genomic analysis of the thermophilic biomass-degrading fungi Myceliophthora thermophila and Thielavia terrestris.</title>
        <authorList>
            <person name="Berka R.M."/>
            <person name="Grigoriev I.V."/>
            <person name="Otillar R."/>
            <person name="Salamov A."/>
            <person name="Grimwood J."/>
            <person name="Reid I."/>
            <person name="Ishmael N."/>
            <person name="John T."/>
            <person name="Darmond C."/>
            <person name="Moisan M.-C."/>
            <person name="Henrissat B."/>
            <person name="Coutinho P.M."/>
            <person name="Lombard V."/>
            <person name="Natvig D.O."/>
            <person name="Lindquist E."/>
            <person name="Schmutz J."/>
            <person name="Lucas S."/>
            <person name="Harris P."/>
            <person name="Powlowski J."/>
            <person name="Bellemare A."/>
            <person name="Taylor D."/>
            <person name="Butler G."/>
            <person name="de Vries R.P."/>
            <person name="Allijn I.E."/>
            <person name="van den Brink J."/>
            <person name="Ushinsky S."/>
            <person name="Storms R."/>
            <person name="Powell A.J."/>
            <person name="Paulsen I.T."/>
            <person name="Elbourne L.D.H."/>
            <person name="Baker S.E."/>
            <person name="Magnuson J."/>
            <person name="LaBoissiere S."/>
            <person name="Clutterbuck A.J."/>
            <person name="Martinez D."/>
            <person name="Wogulis M."/>
            <person name="de Leon A.L."/>
            <person name="Rey M.W."/>
            <person name="Tsang A."/>
        </authorList>
    </citation>
    <scope>NUCLEOTIDE SEQUENCE [LARGE SCALE GENOMIC DNA]</scope>
    <source>
        <strain evidence="4">ATCC 38088 / NRRL 8126</strain>
    </source>
</reference>
<accession>G2QX31</accession>
<dbReference type="eggNOG" id="ENOG502RJJM">
    <property type="taxonomic scope" value="Eukaryota"/>
</dbReference>
<protein>
    <submittedName>
        <fullName evidence="3">Uncharacterized protein</fullName>
    </submittedName>
</protein>
<sequence>MLNPKTRVLQRGLGALLSGTRSAPNIGASRPSHPVLARQTRNVAAVPGKDPNNMGGPGGQEHLPESNALRRRYAMTTICGIIAASSILLAARMARRNTDPNAGYVLVHDNSKGELDDVKYIKTTDLPKS</sequence>
<evidence type="ECO:0000256" key="2">
    <source>
        <dbReference type="SAM" id="Phobius"/>
    </source>
</evidence>
<keyword evidence="2" id="KW-1133">Transmembrane helix</keyword>
<dbReference type="OrthoDB" id="4589054at2759"/>